<evidence type="ECO:0000256" key="2">
    <source>
        <dbReference type="ARBA" id="ARBA00004604"/>
    </source>
</evidence>
<feature type="region of interest" description="Disordered" evidence="8">
    <location>
        <begin position="554"/>
        <end position="653"/>
    </location>
</feature>
<evidence type="ECO:0000256" key="6">
    <source>
        <dbReference type="ARBA" id="ARBA00023242"/>
    </source>
</evidence>
<feature type="compositionally biased region" description="Polar residues" evidence="8">
    <location>
        <begin position="614"/>
        <end position="631"/>
    </location>
</feature>
<dbReference type="InterPro" id="IPR000504">
    <property type="entry name" value="RRM_dom"/>
</dbReference>
<dbReference type="GO" id="GO:0005730">
    <property type="term" value="C:nucleolus"/>
    <property type="evidence" value="ECO:0007669"/>
    <property type="project" value="UniProtKB-SubCell"/>
</dbReference>
<feature type="region of interest" description="Disordered" evidence="8">
    <location>
        <begin position="1"/>
        <end position="27"/>
    </location>
</feature>
<dbReference type="Gene3D" id="3.30.70.330">
    <property type="match status" value="2"/>
</dbReference>
<comment type="caution">
    <text evidence="10">The sequence shown here is derived from an EMBL/GenBank/DDBJ whole genome shotgun (WGS) entry which is preliminary data.</text>
</comment>
<feature type="region of interest" description="Disordered" evidence="8">
    <location>
        <begin position="91"/>
        <end position="120"/>
    </location>
</feature>
<feature type="domain" description="RRM" evidence="9">
    <location>
        <begin position="334"/>
        <end position="439"/>
    </location>
</feature>
<dbReference type="AlphaFoldDB" id="A0AA39U983"/>
<gene>
    <name evidence="10" type="ORF">JMJ35_006673</name>
</gene>
<dbReference type="InterPro" id="IPR012677">
    <property type="entry name" value="Nucleotide-bd_a/b_plait_sf"/>
</dbReference>
<feature type="compositionally biased region" description="Polar residues" evidence="8">
    <location>
        <begin position="1"/>
        <end position="10"/>
    </location>
</feature>
<dbReference type="PANTHER" id="PTHR23236:SF25">
    <property type="entry name" value="RNA-BINDING PROTEIN 34"/>
    <property type="match status" value="1"/>
</dbReference>
<feature type="compositionally biased region" description="Polar residues" evidence="8">
    <location>
        <begin position="570"/>
        <end position="596"/>
    </location>
</feature>
<evidence type="ECO:0000259" key="9">
    <source>
        <dbReference type="PROSITE" id="PS50102"/>
    </source>
</evidence>
<comment type="function">
    <text evidence="1">Involved in pre-25S rRNA processing.</text>
</comment>
<dbReference type="GO" id="GO:0000463">
    <property type="term" value="P:maturation of LSU-rRNA from tricistronic rRNA transcript (SSU-rRNA, 5.8S rRNA, LSU-rRNA)"/>
    <property type="evidence" value="ECO:0007669"/>
    <property type="project" value="TreeGrafter"/>
</dbReference>
<accession>A0AA39U983</accession>
<feature type="region of interest" description="Disordered" evidence="8">
    <location>
        <begin position="819"/>
        <end position="856"/>
    </location>
</feature>
<protein>
    <recommendedName>
        <fullName evidence="4">Nucleolar protein 12</fullName>
    </recommendedName>
</protein>
<feature type="region of interest" description="Disordered" evidence="8">
    <location>
        <begin position="145"/>
        <end position="202"/>
    </location>
</feature>
<evidence type="ECO:0000256" key="8">
    <source>
        <dbReference type="SAM" id="MobiDB-lite"/>
    </source>
</evidence>
<dbReference type="Pfam" id="PF00076">
    <property type="entry name" value="RRM_1"/>
    <property type="match status" value="1"/>
</dbReference>
<dbReference type="PANTHER" id="PTHR23236">
    <property type="entry name" value="EUKARYOTIC TRANSLATION INITIATION FACTOR 4B/4H"/>
    <property type="match status" value="1"/>
</dbReference>
<keyword evidence="6" id="KW-0539">Nucleus</keyword>
<comment type="similarity">
    <text evidence="3">Belongs to the RRM RBM34 family.</text>
</comment>
<reference evidence="10" key="1">
    <citation type="submission" date="2023-03" db="EMBL/GenBank/DDBJ databases">
        <title>Complete genome of Cladonia borealis.</title>
        <authorList>
            <person name="Park H."/>
        </authorList>
    </citation>
    <scope>NUCLEOTIDE SEQUENCE</scope>
    <source>
        <strain evidence="10">ANT050790</strain>
    </source>
</reference>
<feature type="compositionally biased region" description="Polar residues" evidence="8">
    <location>
        <begin position="554"/>
        <end position="564"/>
    </location>
</feature>
<keyword evidence="11" id="KW-1185">Reference proteome</keyword>
<comment type="subcellular location">
    <subcellularLocation>
        <location evidence="2">Nucleus</location>
        <location evidence="2">Nucleolus</location>
    </subcellularLocation>
</comment>
<dbReference type="GO" id="GO:0019843">
    <property type="term" value="F:rRNA binding"/>
    <property type="evidence" value="ECO:0007669"/>
    <property type="project" value="TreeGrafter"/>
</dbReference>
<dbReference type="PROSITE" id="PS50102">
    <property type="entry name" value="RRM"/>
    <property type="match status" value="1"/>
</dbReference>
<evidence type="ECO:0000256" key="5">
    <source>
        <dbReference type="ARBA" id="ARBA00022884"/>
    </source>
</evidence>
<dbReference type="Proteomes" id="UP001166286">
    <property type="component" value="Unassembled WGS sequence"/>
</dbReference>
<proteinExistence type="inferred from homology"/>
<evidence type="ECO:0000256" key="4">
    <source>
        <dbReference type="ARBA" id="ARBA00015520"/>
    </source>
</evidence>
<evidence type="ECO:0000313" key="11">
    <source>
        <dbReference type="Proteomes" id="UP001166286"/>
    </source>
</evidence>
<dbReference type="InterPro" id="IPR035979">
    <property type="entry name" value="RBD_domain_sf"/>
</dbReference>
<feature type="region of interest" description="Disordered" evidence="8">
    <location>
        <begin position="493"/>
        <end position="541"/>
    </location>
</feature>
<feature type="compositionally biased region" description="Polar residues" evidence="8">
    <location>
        <begin position="96"/>
        <end position="110"/>
    </location>
</feature>
<organism evidence="10 11">
    <name type="scientific">Cladonia borealis</name>
    <dbReference type="NCBI Taxonomy" id="184061"/>
    <lineage>
        <taxon>Eukaryota</taxon>
        <taxon>Fungi</taxon>
        <taxon>Dikarya</taxon>
        <taxon>Ascomycota</taxon>
        <taxon>Pezizomycotina</taxon>
        <taxon>Lecanoromycetes</taxon>
        <taxon>OSLEUM clade</taxon>
        <taxon>Lecanoromycetidae</taxon>
        <taxon>Lecanorales</taxon>
        <taxon>Lecanorineae</taxon>
        <taxon>Cladoniaceae</taxon>
        <taxon>Cladonia</taxon>
    </lineage>
</organism>
<feature type="compositionally biased region" description="Basic and acidic residues" evidence="8">
    <location>
        <begin position="846"/>
        <end position="856"/>
    </location>
</feature>
<feature type="compositionally biased region" description="Polar residues" evidence="8">
    <location>
        <begin position="191"/>
        <end position="202"/>
    </location>
</feature>
<evidence type="ECO:0000313" key="10">
    <source>
        <dbReference type="EMBL" id="KAK0511121.1"/>
    </source>
</evidence>
<evidence type="ECO:0000256" key="1">
    <source>
        <dbReference type="ARBA" id="ARBA00002475"/>
    </source>
</evidence>
<dbReference type="SUPFAM" id="SSF54928">
    <property type="entry name" value="RNA-binding domain, RBD"/>
    <property type="match status" value="2"/>
</dbReference>
<sequence>MGRTKPQTDNIPEKRLVHNKASPESHGGVYDAALTTLFANSLGPVKPNIRSVLQPTPILGLPEPDNIISGLNEAKVIERDAGSDLFNDEAGEEVSRQFSHSSENFSTTFNGPRPSSKRKRKNIEDDLEGRYMDQLVTQQLEDEKKARHIQKKRRDQDHSHIINGGTYTPVIGAGPSPGSVESASRDEEDTSAPNIPQHESITNPKEDFDLEVSSRTVFLANVSTMAIKSKNAKKALMDHLVSFTSTIPELATKHSIESLRFRSTAFANTGIPRKAAYAKKELMDTTTKSTNAYAVYSTQVAAREAVKKLNGTTVLDRHLRVDSVAHPANIDHRRCVFVGNLGFVDDMTNMDAAEDGDNNKRPQKGKEPADIEEGLWRQFGKVGTVESVRVVRDKTTRVGKGFAYVQFKDANAVEAALLYNGKKFPPMLPRILRVTRAKNIKKVGTSRESGATIKNKHATATTYTPKVPADVQSLIGRAGKLLGRAGAAQLRAAGEQSGSMTKKVTSIAKPPESTVFEGYRASSHQGKMMPKSKASSKKHEAPKLQLDELFSPSMTLNSFFSDPNTPDKPNGNTLTQATEHNTQPNGHHTPTRQRPGSFSRIGSPPFLEADVSLHSASGAETPSSEQESTPWSAAVGRAGTGKSGRVIEKLMGDNDRLQREKKLATVKLEEEVKRSESARSALEGLQMSNANLISIHETDKSFLAKKDRRIEELRADLETERLRREKAERETRESRRERDEIVERMRREVAEDREQAKRSNSQYEVLSNSWKSMEERHERQAQKLKADLKDLRAEIESDRRKLAQLEVIMEQLRQEGDKTRKAKEKLSSDFQAYKAEQESGVSGIRQRAEQNESVHDQTLRQMEALLGQMRYVVNLKRNIKDAE</sequence>
<evidence type="ECO:0000256" key="3">
    <source>
        <dbReference type="ARBA" id="ARBA00007077"/>
    </source>
</evidence>
<dbReference type="SMART" id="SM00360">
    <property type="entry name" value="RRM"/>
    <property type="match status" value="1"/>
</dbReference>
<evidence type="ECO:0000256" key="7">
    <source>
        <dbReference type="PROSITE-ProRule" id="PRU00176"/>
    </source>
</evidence>
<name>A0AA39U983_9LECA</name>
<dbReference type="EMBL" id="JAFEKC020000014">
    <property type="protein sequence ID" value="KAK0511121.1"/>
    <property type="molecule type" value="Genomic_DNA"/>
</dbReference>
<keyword evidence="5 7" id="KW-0694">RNA-binding</keyword>